<evidence type="ECO:0008006" key="3">
    <source>
        <dbReference type="Google" id="ProtNLM"/>
    </source>
</evidence>
<proteinExistence type="predicted"/>
<organism evidence="1 2">
    <name type="scientific">Serendipita vermifera MAFF 305830</name>
    <dbReference type="NCBI Taxonomy" id="933852"/>
    <lineage>
        <taxon>Eukaryota</taxon>
        <taxon>Fungi</taxon>
        <taxon>Dikarya</taxon>
        <taxon>Basidiomycota</taxon>
        <taxon>Agaricomycotina</taxon>
        <taxon>Agaricomycetes</taxon>
        <taxon>Sebacinales</taxon>
        <taxon>Serendipitaceae</taxon>
        <taxon>Serendipita</taxon>
    </lineage>
</organism>
<reference evidence="1 2" key="1">
    <citation type="submission" date="2014-04" db="EMBL/GenBank/DDBJ databases">
        <authorList>
            <consortium name="DOE Joint Genome Institute"/>
            <person name="Kuo A."/>
            <person name="Zuccaro A."/>
            <person name="Kohler A."/>
            <person name="Nagy L.G."/>
            <person name="Floudas D."/>
            <person name="Copeland A."/>
            <person name="Barry K.W."/>
            <person name="Cichocki N."/>
            <person name="Veneault-Fourrey C."/>
            <person name="LaButti K."/>
            <person name="Lindquist E.A."/>
            <person name="Lipzen A."/>
            <person name="Lundell T."/>
            <person name="Morin E."/>
            <person name="Murat C."/>
            <person name="Sun H."/>
            <person name="Tunlid A."/>
            <person name="Henrissat B."/>
            <person name="Grigoriev I.V."/>
            <person name="Hibbett D.S."/>
            <person name="Martin F."/>
            <person name="Nordberg H.P."/>
            <person name="Cantor M.N."/>
            <person name="Hua S.X."/>
        </authorList>
    </citation>
    <scope>NUCLEOTIDE SEQUENCE [LARGE SCALE GENOMIC DNA]</scope>
    <source>
        <strain evidence="1 2">MAFF 305830</strain>
    </source>
</reference>
<dbReference type="EMBL" id="KN824310">
    <property type="protein sequence ID" value="KIM25872.1"/>
    <property type="molecule type" value="Genomic_DNA"/>
</dbReference>
<dbReference type="STRING" id="933852.A0A0C2X9G7"/>
<evidence type="ECO:0000313" key="1">
    <source>
        <dbReference type="EMBL" id="KIM25872.1"/>
    </source>
</evidence>
<protein>
    <recommendedName>
        <fullName evidence="3">Thioredoxin-like fold domain-containing protein</fullName>
    </recommendedName>
</protein>
<reference evidence="2" key="2">
    <citation type="submission" date="2015-01" db="EMBL/GenBank/DDBJ databases">
        <title>Evolutionary Origins and Diversification of the Mycorrhizal Mutualists.</title>
        <authorList>
            <consortium name="DOE Joint Genome Institute"/>
            <consortium name="Mycorrhizal Genomics Consortium"/>
            <person name="Kohler A."/>
            <person name="Kuo A."/>
            <person name="Nagy L.G."/>
            <person name="Floudas D."/>
            <person name="Copeland A."/>
            <person name="Barry K.W."/>
            <person name="Cichocki N."/>
            <person name="Veneault-Fourrey C."/>
            <person name="LaButti K."/>
            <person name="Lindquist E.A."/>
            <person name="Lipzen A."/>
            <person name="Lundell T."/>
            <person name="Morin E."/>
            <person name="Murat C."/>
            <person name="Riley R."/>
            <person name="Ohm R."/>
            <person name="Sun H."/>
            <person name="Tunlid A."/>
            <person name="Henrissat B."/>
            <person name="Grigoriev I.V."/>
            <person name="Hibbett D.S."/>
            <person name="Martin F."/>
        </authorList>
    </citation>
    <scope>NUCLEOTIDE SEQUENCE [LARGE SCALE GENOMIC DNA]</scope>
    <source>
        <strain evidence="2">MAFF 305830</strain>
    </source>
</reference>
<accession>A0A0C2X9G7</accession>
<dbReference type="OrthoDB" id="37297at2759"/>
<dbReference type="AlphaFoldDB" id="A0A0C2X9G7"/>
<evidence type="ECO:0000313" key="2">
    <source>
        <dbReference type="Proteomes" id="UP000054097"/>
    </source>
</evidence>
<gene>
    <name evidence="1" type="ORF">M408DRAFT_73636</name>
</gene>
<keyword evidence="2" id="KW-1185">Reference proteome</keyword>
<dbReference type="PANTHER" id="PTHR33875">
    <property type="entry name" value="OS09G0542200 PROTEIN"/>
    <property type="match status" value="1"/>
</dbReference>
<dbReference type="InterPro" id="IPR036249">
    <property type="entry name" value="Thioredoxin-like_sf"/>
</dbReference>
<name>A0A0C2X9G7_SERVB</name>
<dbReference type="Proteomes" id="UP000054097">
    <property type="component" value="Unassembled WGS sequence"/>
</dbReference>
<dbReference type="PANTHER" id="PTHR33875:SF2">
    <property type="entry name" value="ACR183CP"/>
    <property type="match status" value="1"/>
</dbReference>
<sequence>MALQPSLSPFILSGTRDSPHTLEFFYCFVCVHSARSANTLNTIIKPLLESKYGGKVKVIFRPQVQPWWPSSSISHEASLAVAKVAPNAWYNYAIALFANRTSFTDVPTSGLTPVQLREKLADFGAECGALTAEEVSAVKQLLTLGPNGGIGVTDDLKYCLKYSRQNSIHFSPTVLWDGLIQTEVSSSWGQPEWEGFFEKRIPV</sequence>
<dbReference type="Gene3D" id="3.40.30.10">
    <property type="entry name" value="Glutaredoxin"/>
    <property type="match status" value="1"/>
</dbReference>
<dbReference type="HOGENOM" id="CLU_085801_0_0_1"/>
<dbReference type="SUPFAM" id="SSF52833">
    <property type="entry name" value="Thioredoxin-like"/>
    <property type="match status" value="1"/>
</dbReference>